<evidence type="ECO:0000256" key="1">
    <source>
        <dbReference type="SAM" id="SignalP"/>
    </source>
</evidence>
<feature type="chain" id="PRO_5041347528" description="Glycoside hydrolase family 5 domain-containing protein" evidence="1">
    <location>
        <begin position="24"/>
        <end position="851"/>
    </location>
</feature>
<organism evidence="2 3">
    <name type="scientific">Opacimonas viscosa</name>
    <dbReference type="NCBI Taxonomy" id="2961944"/>
    <lineage>
        <taxon>Bacteria</taxon>
        <taxon>Pseudomonadati</taxon>
        <taxon>Pseudomonadota</taxon>
        <taxon>Gammaproteobacteria</taxon>
        <taxon>Alteromonadales</taxon>
        <taxon>Alteromonadaceae</taxon>
        <taxon>Opacimonas</taxon>
    </lineage>
</organism>
<evidence type="ECO:0000313" key="3">
    <source>
        <dbReference type="Proteomes" id="UP001165413"/>
    </source>
</evidence>
<keyword evidence="1" id="KW-0732">Signal</keyword>
<dbReference type="RefSeq" id="WP_254098023.1">
    <property type="nucleotide sequence ID" value="NZ_JANATA010000001.1"/>
</dbReference>
<accession>A0AA41WVX7</accession>
<comment type="caution">
    <text evidence="2">The sequence shown here is derived from an EMBL/GenBank/DDBJ whole genome shotgun (WGS) entry which is preliminary data.</text>
</comment>
<proteinExistence type="predicted"/>
<dbReference type="SUPFAM" id="SSF51445">
    <property type="entry name" value="(Trans)glycosidases"/>
    <property type="match status" value="1"/>
</dbReference>
<name>A0AA41WVX7_9ALTE</name>
<reference evidence="2" key="1">
    <citation type="submission" date="2022-07" db="EMBL/GenBank/DDBJ databases">
        <title>Characterization of the Novel Bacterium Alteromonas immobilis LMIT006 and Alteromonas gregis LMIT007.</title>
        <authorList>
            <person name="Lin X."/>
        </authorList>
    </citation>
    <scope>NUCLEOTIDE SEQUENCE</scope>
    <source>
        <strain evidence="2">LMIT007</strain>
    </source>
</reference>
<dbReference type="Gene3D" id="3.20.20.80">
    <property type="entry name" value="Glycosidases"/>
    <property type="match status" value="1"/>
</dbReference>
<evidence type="ECO:0008006" key="4">
    <source>
        <dbReference type="Google" id="ProtNLM"/>
    </source>
</evidence>
<dbReference type="InterPro" id="IPR017853">
    <property type="entry name" value="GH"/>
</dbReference>
<gene>
    <name evidence="2" type="ORF">NLF92_01220</name>
</gene>
<dbReference type="Proteomes" id="UP001165413">
    <property type="component" value="Unassembled WGS sequence"/>
</dbReference>
<evidence type="ECO:0000313" key="2">
    <source>
        <dbReference type="EMBL" id="MCP3427564.1"/>
    </source>
</evidence>
<feature type="signal peptide" evidence="1">
    <location>
        <begin position="1"/>
        <end position="23"/>
    </location>
</feature>
<protein>
    <recommendedName>
        <fullName evidence="4">Glycoside hydrolase family 5 domain-containing protein</fullName>
    </recommendedName>
</protein>
<dbReference type="EMBL" id="JANATA010000001">
    <property type="protein sequence ID" value="MCP3427564.1"/>
    <property type="molecule type" value="Genomic_DNA"/>
</dbReference>
<dbReference type="AlphaFoldDB" id="A0AA41WVX7"/>
<keyword evidence="3" id="KW-1185">Reference proteome</keyword>
<sequence>MALKLGSAAVCVVASLLSMFSHADNAVVKDGVVFEADGKEMRRFGVNYNTPFAFGYRSHQRLGVDHKAAIDMDVDHIARLGLDAYRVHIWDRELSDANGNLVDTHHLELFDYLMLALEKKGIKSIITPMAWWGNGYPEPDLQTGAFAESYTKSQMNEDPKAVKQTINFVTQLLLHKNRYTGKPLGFDENVIAFELFNEPKHKSDVEDSKDYVNKLISSARAKGVTKPLFYNISEQGDWREFADAICRSEIDGIAFQWYPTGLVKNSRLNTNVLFNVAKYHNPFSNLKACQNKGKMIYEFDAADVTRSVMYPAMARSLRAEGFQWATQFAYDPAATAHSNSEYNTHYLNLLYTPSKAISLMIAAEAFRQLPKDYKQSRYPKSNEFADFALDYHRDLATLNQSDRLIYTNDNDLLASDSVKHIAGVGQSKSIQYGGSGAYFLDKVEPGVWQLEVYPDVIKVSDPHLPGSLKRQVGALIVSQHAIKVDLKDLDDRFYFLGLNEGNNLKGQAVGRQFVVKPGIYLLSNKPTTEDLVSQIDSNYYLPNTVINERSEPHEQVKIWHQVQDSYNVSDRRRFSFNMSSPHEIEQAKIYVRYAGDHNFTQFDLRRETQNRYSFLLPEKWTKTGQLEYQVAVKTNASWSSYPGGVAGNPSEWDFVNPTSLWKTKLRPKQTIVELFNPVSDQTTLIYPKKGRAKWEFIAGENGLNQALKLGVEGLSQDNNWLARSSFAEDKSLSDKNLKGYKHLLIKIKAHSKREFVNFSLLNEDGLAFGTTFEVSNKWTYKFIELNKLKPNSTMLTKSYPMFLPIELAHQNDSLGDLEKLQGFQVRFEQNAYAKPKDNKWHGIEIELIALR</sequence>